<evidence type="ECO:0000256" key="5">
    <source>
        <dbReference type="ARBA" id="ARBA00022801"/>
    </source>
</evidence>
<dbReference type="GO" id="GO:0004035">
    <property type="term" value="F:alkaline phosphatase activity"/>
    <property type="evidence" value="ECO:0007669"/>
    <property type="project" value="UniProtKB-EC"/>
</dbReference>
<dbReference type="GO" id="GO:0000329">
    <property type="term" value="C:fungal-type vacuole membrane"/>
    <property type="evidence" value="ECO:0007669"/>
    <property type="project" value="TreeGrafter"/>
</dbReference>
<keyword evidence="7 9" id="KW-0460">Magnesium</keyword>
<dbReference type="Gene3D" id="3.40.720.10">
    <property type="entry name" value="Alkaline Phosphatase, subunit A"/>
    <property type="match status" value="1"/>
</dbReference>
<reference evidence="13 14" key="1">
    <citation type="journal article" date="2018" name="Mol. Biol. Evol.">
        <title>Broad Genomic Sampling Reveals a Smut Pathogenic Ancestry of the Fungal Clade Ustilaginomycotina.</title>
        <authorList>
            <person name="Kijpornyongpan T."/>
            <person name="Mondo S.J."/>
            <person name="Barry K."/>
            <person name="Sandor L."/>
            <person name="Lee J."/>
            <person name="Lipzen A."/>
            <person name="Pangilinan J."/>
            <person name="LaButti K."/>
            <person name="Hainaut M."/>
            <person name="Henrissat B."/>
            <person name="Grigoriev I.V."/>
            <person name="Spatafora J.W."/>
            <person name="Aime M.C."/>
        </authorList>
    </citation>
    <scope>NUCLEOTIDE SEQUENCE [LARGE SCALE GENOMIC DNA]</scope>
    <source>
        <strain evidence="13 14">MCA 4718</strain>
    </source>
</reference>
<dbReference type="InterPro" id="IPR018299">
    <property type="entry name" value="Alkaline_phosphatase_AS"/>
</dbReference>
<dbReference type="InterPro" id="IPR017850">
    <property type="entry name" value="Alkaline_phosphatase_core_sf"/>
</dbReference>
<feature type="binding site" evidence="9">
    <location>
        <position position="293"/>
    </location>
    <ligand>
        <name>Mg(2+)</name>
        <dbReference type="ChEBI" id="CHEBI:18420"/>
    </ligand>
</feature>
<dbReference type="STRING" id="1684307.A0A316UG02"/>
<comment type="catalytic activity">
    <reaction evidence="11">
        <text>a phosphate monoester + H2O = an alcohol + phosphate</text>
        <dbReference type="Rhea" id="RHEA:15017"/>
        <dbReference type="ChEBI" id="CHEBI:15377"/>
        <dbReference type="ChEBI" id="CHEBI:30879"/>
        <dbReference type="ChEBI" id="CHEBI:43474"/>
        <dbReference type="ChEBI" id="CHEBI:67140"/>
        <dbReference type="EC" id="3.1.3.1"/>
    </reaction>
</comment>
<gene>
    <name evidence="13" type="ORF">BCV69DRAFT_275253</name>
</gene>
<dbReference type="PRINTS" id="PR00113">
    <property type="entry name" value="ALKPHPHTASE"/>
</dbReference>
<feature type="compositionally biased region" description="Basic and acidic residues" evidence="12">
    <location>
        <begin position="185"/>
        <end position="205"/>
    </location>
</feature>
<dbReference type="EMBL" id="KZ819321">
    <property type="protein sequence ID" value="PWN23834.1"/>
    <property type="molecule type" value="Genomic_DNA"/>
</dbReference>
<feature type="binding site" evidence="9">
    <location>
        <position position="345"/>
    </location>
    <ligand>
        <name>Zn(2+)</name>
        <dbReference type="ChEBI" id="CHEBI:29105"/>
        <label>2</label>
    </ligand>
</feature>
<dbReference type="SUPFAM" id="SSF53649">
    <property type="entry name" value="Alkaline phosphatase-like"/>
    <property type="match status" value="1"/>
</dbReference>
<name>A0A316UG02_9BASI</name>
<sequence length="523" mass="55728">MMISDGYGPASHTFARTFYQTLHRNSSDNPDGVPPFNWGFPLDKALVGSHRSRSSDSLITDSAAGATAFSCGLKSYNGAIGVDSAGTPCGTVFEAAKEKGYLTGVVVTSRLTDATPAAFFAHASSRALESAIAAQMLEKPYEGGERTIDLAIGGGGCWFYPSSHPESCRTDNRDLISEARQQGWDVREPPSSDKGAAEVKGPHGEQKIATSATSFNTSYDLQGQSGELPFLSLLTSSNTPYVIDVPSDSKGRAAFPTLSQLAEQAITLLADNARSKASASKKSQRKGFMLMIEGSQIDLCQHQNDPACMGREAIAYQEAAGRVMQLVDELNAKGEKTILISTSDHETGGLTLGRQIGNDYPEYLWYPERLTGVQHSGDVLSAKLLEYYRTGPGARSLRQFVVGHILGPEGGLGFGAGTSGGEITEGEISRVLECLPSSRSMVVPPIDNDDECRKAIVDVASRRANIGWTTSGHTGVDIPVFTHGGAALGEGLHGIIENTDIGKYISKLLDLDLKSISRKLNVK</sequence>
<evidence type="ECO:0000256" key="7">
    <source>
        <dbReference type="ARBA" id="ARBA00022842"/>
    </source>
</evidence>
<feature type="binding site" evidence="9">
    <location>
        <position position="298"/>
    </location>
    <ligand>
        <name>Zn(2+)</name>
        <dbReference type="ChEBI" id="CHEBI:29105"/>
        <label>2</label>
    </ligand>
</feature>
<evidence type="ECO:0000256" key="9">
    <source>
        <dbReference type="PIRSR" id="PIRSR601952-2"/>
    </source>
</evidence>
<keyword evidence="6 9" id="KW-0862">Zinc</keyword>
<dbReference type="Pfam" id="PF00245">
    <property type="entry name" value="Alk_phosphatase"/>
    <property type="match status" value="2"/>
</dbReference>
<organism evidence="13 14">
    <name type="scientific">Pseudomicrostroma glucosiphilum</name>
    <dbReference type="NCBI Taxonomy" id="1684307"/>
    <lineage>
        <taxon>Eukaryota</taxon>
        <taxon>Fungi</taxon>
        <taxon>Dikarya</taxon>
        <taxon>Basidiomycota</taxon>
        <taxon>Ustilaginomycotina</taxon>
        <taxon>Exobasidiomycetes</taxon>
        <taxon>Microstromatales</taxon>
        <taxon>Microstromatales incertae sedis</taxon>
        <taxon>Pseudomicrostroma</taxon>
    </lineage>
</organism>
<evidence type="ECO:0000256" key="1">
    <source>
        <dbReference type="ARBA" id="ARBA00005984"/>
    </source>
</evidence>
<dbReference type="Gene3D" id="1.10.60.40">
    <property type="match status" value="1"/>
</dbReference>
<keyword evidence="3" id="KW-0597">Phosphoprotein</keyword>
<dbReference type="PANTHER" id="PTHR11596:SF5">
    <property type="entry name" value="ALKALINE PHOSPHATASE"/>
    <property type="match status" value="1"/>
</dbReference>
<evidence type="ECO:0000256" key="3">
    <source>
        <dbReference type="ARBA" id="ARBA00022553"/>
    </source>
</evidence>
<dbReference type="PANTHER" id="PTHR11596">
    <property type="entry name" value="ALKALINE PHOSPHATASE"/>
    <property type="match status" value="1"/>
</dbReference>
<dbReference type="CDD" id="cd16012">
    <property type="entry name" value="ALP"/>
    <property type="match status" value="1"/>
</dbReference>
<dbReference type="RefSeq" id="XP_025350994.1">
    <property type="nucleotide sequence ID" value="XM_025491068.1"/>
</dbReference>
<dbReference type="InterPro" id="IPR001952">
    <property type="entry name" value="Alkaline_phosphatase"/>
</dbReference>
<evidence type="ECO:0000313" key="14">
    <source>
        <dbReference type="Proteomes" id="UP000245942"/>
    </source>
</evidence>
<evidence type="ECO:0000256" key="4">
    <source>
        <dbReference type="ARBA" id="ARBA00022723"/>
    </source>
</evidence>
<feature type="binding site" evidence="9">
    <location>
        <position position="115"/>
    </location>
    <ligand>
        <name>Mg(2+)</name>
        <dbReference type="ChEBI" id="CHEBI:18420"/>
    </ligand>
</feature>
<evidence type="ECO:0000256" key="6">
    <source>
        <dbReference type="ARBA" id="ARBA00022833"/>
    </source>
</evidence>
<feature type="active site" description="Phosphoserine intermediate" evidence="8">
    <location>
        <position position="62"/>
    </location>
</feature>
<dbReference type="GeneID" id="37012802"/>
<evidence type="ECO:0000256" key="8">
    <source>
        <dbReference type="PIRSR" id="PIRSR601952-1"/>
    </source>
</evidence>
<keyword evidence="5 11" id="KW-0378">Hydrolase</keyword>
<evidence type="ECO:0000256" key="11">
    <source>
        <dbReference type="RuleBase" id="RU003947"/>
    </source>
</evidence>
<comment type="cofactor">
    <cofactor evidence="9">
        <name>Zn(2+)</name>
        <dbReference type="ChEBI" id="CHEBI:29105"/>
    </cofactor>
    <text evidence="9">Binds 2 Zn(2+) ions.</text>
</comment>
<feature type="binding site" evidence="9">
    <location>
        <position position="5"/>
    </location>
    <ligand>
        <name>Mg(2+)</name>
        <dbReference type="ChEBI" id="CHEBI:18420"/>
    </ligand>
</feature>
<evidence type="ECO:0000256" key="10">
    <source>
        <dbReference type="RuleBase" id="RU003946"/>
    </source>
</evidence>
<dbReference type="SMART" id="SM00098">
    <property type="entry name" value="alkPPc"/>
    <property type="match status" value="1"/>
</dbReference>
<evidence type="ECO:0000313" key="13">
    <source>
        <dbReference type="EMBL" id="PWN23834.1"/>
    </source>
</evidence>
<keyword evidence="14" id="KW-1185">Reference proteome</keyword>
<proteinExistence type="inferred from homology"/>
<feature type="binding site" evidence="9">
    <location>
        <position position="302"/>
    </location>
    <ligand>
        <name>Zn(2+)</name>
        <dbReference type="ChEBI" id="CHEBI:29105"/>
        <label>2</label>
    </ligand>
</feature>
<dbReference type="AlphaFoldDB" id="A0A316UG02"/>
<feature type="binding site" evidence="9">
    <location>
        <position position="473"/>
    </location>
    <ligand>
        <name>Zn(2+)</name>
        <dbReference type="ChEBI" id="CHEBI:29105"/>
        <label>2</label>
    </ligand>
</feature>
<protein>
    <recommendedName>
        <fullName evidence="2 11">Alkaline phosphatase</fullName>
        <ecNumber evidence="2 11">3.1.3.1</ecNumber>
    </recommendedName>
</protein>
<dbReference type="PROSITE" id="PS00123">
    <property type="entry name" value="ALKALINE_PHOSPHATASE"/>
    <property type="match status" value="1"/>
</dbReference>
<feature type="region of interest" description="Disordered" evidence="12">
    <location>
        <begin position="182"/>
        <end position="205"/>
    </location>
</feature>
<dbReference type="GO" id="GO:0046872">
    <property type="term" value="F:metal ion binding"/>
    <property type="evidence" value="ECO:0007669"/>
    <property type="project" value="UniProtKB-KW"/>
</dbReference>
<comment type="similarity">
    <text evidence="1 10">Belongs to the alkaline phosphatase family.</text>
</comment>
<dbReference type="EC" id="3.1.3.1" evidence="2 11"/>
<dbReference type="OrthoDB" id="5818554at2759"/>
<dbReference type="Proteomes" id="UP000245942">
    <property type="component" value="Unassembled WGS sequence"/>
</dbReference>
<feature type="binding site" evidence="9">
    <location>
        <position position="344"/>
    </location>
    <ligand>
        <name>Mg(2+)</name>
        <dbReference type="ChEBI" id="CHEBI:18420"/>
    </ligand>
</feature>
<accession>A0A316UG02</accession>
<comment type="cofactor">
    <cofactor evidence="9">
        <name>Mg(2+)</name>
        <dbReference type="ChEBI" id="CHEBI:18420"/>
    </cofactor>
    <text evidence="9">Binds 1 Mg(2+) ion.</text>
</comment>
<feature type="binding site" evidence="9">
    <location>
        <position position="5"/>
    </location>
    <ligand>
        <name>Zn(2+)</name>
        <dbReference type="ChEBI" id="CHEBI:29105"/>
        <label>2</label>
    </ligand>
</feature>
<evidence type="ECO:0000256" key="2">
    <source>
        <dbReference type="ARBA" id="ARBA00012647"/>
    </source>
</evidence>
<evidence type="ECO:0000256" key="12">
    <source>
        <dbReference type="SAM" id="MobiDB-lite"/>
    </source>
</evidence>
<feature type="binding site" evidence="9">
    <location>
        <position position="113"/>
    </location>
    <ligand>
        <name>Mg(2+)</name>
        <dbReference type="ChEBI" id="CHEBI:18420"/>
    </ligand>
</feature>
<keyword evidence="4 9" id="KW-0479">Metal-binding</keyword>